<evidence type="ECO:0000256" key="9">
    <source>
        <dbReference type="SAM" id="MobiDB-lite"/>
    </source>
</evidence>
<protein>
    <recommendedName>
        <fullName evidence="2">methionine--tRNA ligase</fullName>
        <ecNumber evidence="2">6.1.1.10</ecNumber>
    </recommendedName>
</protein>
<dbReference type="InterPro" id="IPR033911">
    <property type="entry name" value="MetRS_core"/>
</dbReference>
<dbReference type="InterPro" id="IPR014729">
    <property type="entry name" value="Rossmann-like_a/b/a_fold"/>
</dbReference>
<dbReference type="Proteomes" id="UP000268162">
    <property type="component" value="Unassembled WGS sequence"/>
</dbReference>
<dbReference type="EMBL" id="ML002377">
    <property type="protein sequence ID" value="RKP38352.1"/>
    <property type="molecule type" value="Genomic_DNA"/>
</dbReference>
<keyword evidence="7 8" id="KW-0030">Aminoacyl-tRNA synthetase</keyword>
<dbReference type="Pfam" id="PF09334">
    <property type="entry name" value="tRNA-synt_1g"/>
    <property type="match status" value="1"/>
</dbReference>
<keyword evidence="12" id="KW-1185">Reference proteome</keyword>
<dbReference type="GO" id="GO:0006431">
    <property type="term" value="P:methionyl-tRNA aminoacylation"/>
    <property type="evidence" value="ECO:0007669"/>
    <property type="project" value="InterPro"/>
</dbReference>
<evidence type="ECO:0000313" key="11">
    <source>
        <dbReference type="EMBL" id="RKP38352.1"/>
    </source>
</evidence>
<keyword evidence="3 8" id="KW-0436">Ligase</keyword>
<dbReference type="NCBIfam" id="TIGR00398">
    <property type="entry name" value="metG"/>
    <property type="match status" value="1"/>
</dbReference>
<gene>
    <name evidence="11" type="ORF">BJ085DRAFT_18600</name>
</gene>
<dbReference type="EC" id="6.1.1.10" evidence="2"/>
<dbReference type="STRING" id="215637.A0A4P9ZZH1"/>
<dbReference type="Gene3D" id="1.10.730.10">
    <property type="entry name" value="Isoleucyl-tRNA Synthetase, Domain 1"/>
    <property type="match status" value="1"/>
</dbReference>
<accession>A0A4P9ZZH1</accession>
<keyword evidence="6 8" id="KW-0648">Protein biosynthesis</keyword>
<evidence type="ECO:0000313" key="12">
    <source>
        <dbReference type="Proteomes" id="UP000268162"/>
    </source>
</evidence>
<dbReference type="SUPFAM" id="SSF47323">
    <property type="entry name" value="Anticodon-binding domain of a subclass of class I aminoacyl-tRNA synthetases"/>
    <property type="match status" value="1"/>
</dbReference>
<keyword evidence="4 8" id="KW-0547">Nucleotide-binding</keyword>
<dbReference type="InterPro" id="IPR014758">
    <property type="entry name" value="Met-tRNA_synth"/>
</dbReference>
<proteinExistence type="inferred from homology"/>
<dbReference type="InterPro" id="IPR023457">
    <property type="entry name" value="Met-tRNA_synth_2"/>
</dbReference>
<evidence type="ECO:0000256" key="7">
    <source>
        <dbReference type="ARBA" id="ARBA00023146"/>
    </source>
</evidence>
<evidence type="ECO:0000256" key="8">
    <source>
        <dbReference type="RuleBase" id="RU363039"/>
    </source>
</evidence>
<dbReference type="InterPro" id="IPR009080">
    <property type="entry name" value="tRNAsynth_Ia_anticodon-bd"/>
</dbReference>
<reference evidence="12" key="1">
    <citation type="journal article" date="2018" name="Nat. Microbiol.">
        <title>Leveraging single-cell genomics to expand the fungal tree of life.</title>
        <authorList>
            <person name="Ahrendt S.R."/>
            <person name="Quandt C.A."/>
            <person name="Ciobanu D."/>
            <person name="Clum A."/>
            <person name="Salamov A."/>
            <person name="Andreopoulos B."/>
            <person name="Cheng J.F."/>
            <person name="Woyke T."/>
            <person name="Pelin A."/>
            <person name="Henrissat B."/>
            <person name="Reynolds N.K."/>
            <person name="Benny G.L."/>
            <person name="Smith M.E."/>
            <person name="James T.Y."/>
            <person name="Grigoriev I.V."/>
        </authorList>
    </citation>
    <scope>NUCLEOTIDE SEQUENCE [LARGE SCALE GENOMIC DNA]</scope>
    <source>
        <strain evidence="12">RSA 468</strain>
    </source>
</reference>
<evidence type="ECO:0000259" key="10">
    <source>
        <dbReference type="Pfam" id="PF09334"/>
    </source>
</evidence>
<dbReference type="GO" id="GO:0004825">
    <property type="term" value="F:methionine-tRNA ligase activity"/>
    <property type="evidence" value="ECO:0007669"/>
    <property type="project" value="UniProtKB-EC"/>
</dbReference>
<dbReference type="CDD" id="cd00814">
    <property type="entry name" value="MetRS_core"/>
    <property type="match status" value="1"/>
</dbReference>
<keyword evidence="5 8" id="KW-0067">ATP-binding</keyword>
<evidence type="ECO:0000256" key="5">
    <source>
        <dbReference type="ARBA" id="ARBA00022840"/>
    </source>
</evidence>
<dbReference type="GO" id="GO:0005524">
    <property type="term" value="F:ATP binding"/>
    <property type="evidence" value="ECO:0007669"/>
    <property type="project" value="UniProtKB-KW"/>
</dbReference>
<dbReference type="InterPro" id="IPR015413">
    <property type="entry name" value="Methionyl/Leucyl_tRNA_Synth"/>
</dbReference>
<feature type="domain" description="Methionyl/Leucyl tRNA synthetase" evidence="10">
    <location>
        <begin position="77"/>
        <end position="460"/>
    </location>
</feature>
<evidence type="ECO:0000256" key="6">
    <source>
        <dbReference type="ARBA" id="ARBA00022917"/>
    </source>
</evidence>
<dbReference type="AlphaFoldDB" id="A0A4P9ZZH1"/>
<dbReference type="PANTHER" id="PTHR43326">
    <property type="entry name" value="METHIONYL-TRNA SYNTHETASE"/>
    <property type="match status" value="1"/>
</dbReference>
<evidence type="ECO:0000256" key="3">
    <source>
        <dbReference type="ARBA" id="ARBA00022598"/>
    </source>
</evidence>
<dbReference type="PANTHER" id="PTHR43326:SF1">
    <property type="entry name" value="METHIONINE--TRNA LIGASE, MITOCHONDRIAL"/>
    <property type="match status" value="1"/>
</dbReference>
<dbReference type="SUPFAM" id="SSF52374">
    <property type="entry name" value="Nucleotidylyl transferase"/>
    <property type="match status" value="1"/>
</dbReference>
<dbReference type="Gene3D" id="2.170.220.10">
    <property type="match status" value="1"/>
</dbReference>
<dbReference type="Gene3D" id="3.40.50.620">
    <property type="entry name" value="HUPs"/>
    <property type="match status" value="1"/>
</dbReference>
<organism evidence="11 12">
    <name type="scientific">Dimargaris cristalligena</name>
    <dbReference type="NCBI Taxonomy" id="215637"/>
    <lineage>
        <taxon>Eukaryota</taxon>
        <taxon>Fungi</taxon>
        <taxon>Fungi incertae sedis</taxon>
        <taxon>Zoopagomycota</taxon>
        <taxon>Kickxellomycotina</taxon>
        <taxon>Dimargaritomycetes</taxon>
        <taxon>Dimargaritales</taxon>
        <taxon>Dimargaritaceae</taxon>
        <taxon>Dimargaris</taxon>
    </lineage>
</organism>
<name>A0A4P9ZZH1_9FUNG</name>
<comment type="similarity">
    <text evidence="1 8">Belongs to the class-I aminoacyl-tRNA synthetase family.</text>
</comment>
<evidence type="ECO:0000256" key="4">
    <source>
        <dbReference type="ARBA" id="ARBA00022741"/>
    </source>
</evidence>
<evidence type="ECO:0000256" key="2">
    <source>
        <dbReference type="ARBA" id="ARBA00012838"/>
    </source>
</evidence>
<dbReference type="PRINTS" id="PR01041">
    <property type="entry name" value="TRNASYNTHMET"/>
</dbReference>
<sequence>MTRLLQLISAYGASIRSGPGKPLPAGVVSATPCSVRPLPLALSAYSFGGNFRYSTKPVDPPITSSSTNGATATPSAILITTPIYYVNADPHIGHLFSSVLADSLARYHRLRGRTVVFSTGTDEHGTKIQQAAAQAQVAPGPYCDRISARFKELCQAAQVQYDDFIRTTEPRHRQRVQSFWAELAQRGHIYKGTYSGWYSVSDEAFYTAEEVTEVTSTSPPPPAGVADGTSPPRTTMVATVSGSTVEWTEETNYKFRLGSFIPALLRLYEQHPDMIVPANRYQDVMAQLRSYPTGPAEAAQGDLSISRPRARLNWGIPVPGDPDHTIYVWLDALLNYLTVAESHPVNGQPPFPPHLQIVGKDIVKFHAIFWPAFLLATGRTPTRRIVAHAHWTMANHKMSKSRGNVADPFAVLNRHGVDSVRYFLLRNGGLAYDADFSEARIQVDYQSQLVDQLGNLVARCASQAFAPDFNSFGQWGRKLSQTELPMVKSLKCVANAYEQPDVRLAINTVHDAVAHLNKYVALTEPWKLKKALAQGDLEAQLPLQRIVFLALETARLAAVLLLPVIPTKATELLLCLGIPPNEHTWREARLGAGWQDAAVDYNTLAESRSKVIFPRVTLSPAKP</sequence>
<evidence type="ECO:0000256" key="1">
    <source>
        <dbReference type="ARBA" id="ARBA00005594"/>
    </source>
</evidence>
<feature type="region of interest" description="Disordered" evidence="9">
    <location>
        <begin position="213"/>
        <end position="233"/>
    </location>
</feature>